<dbReference type="GO" id="GO:0030544">
    <property type="term" value="F:Hsp70 protein binding"/>
    <property type="evidence" value="ECO:0007669"/>
    <property type="project" value="TreeGrafter"/>
</dbReference>
<dbReference type="RefSeq" id="XP_018990583.1">
    <property type="nucleotide sequence ID" value="XM_019141776.1"/>
</dbReference>
<dbReference type="PRINTS" id="PR00625">
    <property type="entry name" value="JDOMAIN"/>
</dbReference>
<feature type="compositionally biased region" description="Gly residues" evidence="6">
    <location>
        <begin position="199"/>
        <end position="220"/>
    </location>
</feature>
<dbReference type="Pfam" id="PF09320">
    <property type="entry name" value="DUF1977"/>
    <property type="match status" value="1"/>
</dbReference>
<dbReference type="InterPro" id="IPR051100">
    <property type="entry name" value="DnaJ_subfamily_B/C"/>
</dbReference>
<feature type="compositionally biased region" description="Polar residues" evidence="6">
    <location>
        <begin position="183"/>
        <end position="196"/>
    </location>
</feature>
<dbReference type="GeneID" id="30158426"/>
<dbReference type="OrthoDB" id="1507364at2759"/>
<comment type="caution">
    <text evidence="8">The sequence shown here is derived from an EMBL/GenBank/DDBJ whole genome shotgun (WGS) entry which is preliminary data.</text>
</comment>
<evidence type="ECO:0000313" key="8">
    <source>
        <dbReference type="EMBL" id="ODN74802.1"/>
    </source>
</evidence>
<dbReference type="GO" id="GO:0005789">
    <property type="term" value="C:endoplasmic reticulum membrane"/>
    <property type="evidence" value="ECO:0007669"/>
    <property type="project" value="UniProtKB-SubCell"/>
</dbReference>
<feature type="domain" description="J" evidence="7">
    <location>
        <begin position="124"/>
        <end position="188"/>
    </location>
</feature>
<name>A0A1E3HEN4_9TREE</name>
<evidence type="ECO:0000256" key="1">
    <source>
        <dbReference type="ARBA" id="ARBA00004389"/>
    </source>
</evidence>
<dbReference type="InterPro" id="IPR001623">
    <property type="entry name" value="DnaJ_domain"/>
</dbReference>
<feature type="compositionally biased region" description="Low complexity" evidence="6">
    <location>
        <begin position="61"/>
        <end position="70"/>
    </location>
</feature>
<dbReference type="InterPro" id="IPR036869">
    <property type="entry name" value="J_dom_sf"/>
</dbReference>
<dbReference type="STRING" id="1295533.A0A1E3HEN4"/>
<dbReference type="PANTHER" id="PTHR43908:SF3">
    <property type="entry name" value="AT29763P-RELATED"/>
    <property type="match status" value="1"/>
</dbReference>
<sequence length="441" mass="47713">MEVNREEALRALAISQKHRAATNYPSALKFARKSVALYSTPEGEAMVTIIERDIKIADAGGSAPAGSAGESKGKASGVEEHVTEAHARPGHGKAQSAGAGEKKREYTPKQIEVVKRVKACKHHEYYEILSVEKSCSENDVKKAYKKLALALHPDKNGAPGADEAFKMVSKAFQVLSDTNLRSAYDSNPSYDPTQRNPGPSGGGMSGMRGGGMHPGFGGGYQQEVNPEDIFNMFFGGGGVNGGFGGGSPFGGANVFSFGGPGIRIHQTAPRRPRQAADAAEASPLTALLPILLVLAFSLLTILPGLFSPTRAPDPSFSFDASTRLAEGRETWNWKVPYFVNKAEWEGSEVWGSVPEARKGTGSEALYSSRVRQFEKNVEGHYVRRLQNECEAFNDRRRARIQDNSGFFGFGADYEKIKELRAMKSPACQQLRTWGIGQGSIY</sequence>
<dbReference type="FunFam" id="1.10.287.110:FF:000070">
    <property type="entry name" value="Endoplasmic reticulum protein, putative"/>
    <property type="match status" value="1"/>
</dbReference>
<evidence type="ECO:0000256" key="3">
    <source>
        <dbReference type="ARBA" id="ARBA00022824"/>
    </source>
</evidence>
<dbReference type="GO" id="GO:0071218">
    <property type="term" value="P:cellular response to misfolded protein"/>
    <property type="evidence" value="ECO:0007669"/>
    <property type="project" value="TreeGrafter"/>
</dbReference>
<dbReference type="PROSITE" id="PS00636">
    <property type="entry name" value="DNAJ_1"/>
    <property type="match status" value="1"/>
</dbReference>
<evidence type="ECO:0000256" key="2">
    <source>
        <dbReference type="ARBA" id="ARBA00022692"/>
    </source>
</evidence>
<gene>
    <name evidence="8" type="ORF">L202_07117</name>
</gene>
<dbReference type="SUPFAM" id="SSF46565">
    <property type="entry name" value="Chaperone J-domain"/>
    <property type="match status" value="1"/>
</dbReference>
<evidence type="ECO:0000313" key="9">
    <source>
        <dbReference type="Proteomes" id="UP000094065"/>
    </source>
</evidence>
<dbReference type="AlphaFoldDB" id="A0A1E3HEN4"/>
<accession>A0A1E3HEN4</accession>
<evidence type="ECO:0000256" key="5">
    <source>
        <dbReference type="ARBA" id="ARBA00023136"/>
    </source>
</evidence>
<feature type="region of interest" description="Disordered" evidence="6">
    <location>
        <begin position="61"/>
        <end position="105"/>
    </location>
</feature>
<keyword evidence="4" id="KW-1133">Transmembrane helix</keyword>
<dbReference type="PANTHER" id="PTHR43908">
    <property type="entry name" value="AT29763P-RELATED"/>
    <property type="match status" value="1"/>
</dbReference>
<dbReference type="InterPro" id="IPR015399">
    <property type="entry name" value="DUF1977_DnaJ-like"/>
</dbReference>
<dbReference type="CDD" id="cd06257">
    <property type="entry name" value="DnaJ"/>
    <property type="match status" value="1"/>
</dbReference>
<dbReference type="Pfam" id="PF00226">
    <property type="entry name" value="DnaJ"/>
    <property type="match status" value="1"/>
</dbReference>
<keyword evidence="9" id="KW-1185">Reference proteome</keyword>
<dbReference type="SMART" id="SM00271">
    <property type="entry name" value="DnaJ"/>
    <property type="match status" value="1"/>
</dbReference>
<evidence type="ECO:0000259" key="7">
    <source>
        <dbReference type="PROSITE" id="PS50076"/>
    </source>
</evidence>
<proteinExistence type="predicted"/>
<organism evidence="8 9">
    <name type="scientific">Cryptococcus amylolentus CBS 6039</name>
    <dbReference type="NCBI Taxonomy" id="1295533"/>
    <lineage>
        <taxon>Eukaryota</taxon>
        <taxon>Fungi</taxon>
        <taxon>Dikarya</taxon>
        <taxon>Basidiomycota</taxon>
        <taxon>Agaricomycotina</taxon>
        <taxon>Tremellomycetes</taxon>
        <taxon>Tremellales</taxon>
        <taxon>Cryptococcaceae</taxon>
        <taxon>Cryptococcus</taxon>
    </lineage>
</organism>
<dbReference type="InterPro" id="IPR018253">
    <property type="entry name" value="DnaJ_domain_CS"/>
</dbReference>
<evidence type="ECO:0000256" key="6">
    <source>
        <dbReference type="SAM" id="MobiDB-lite"/>
    </source>
</evidence>
<comment type="subcellular location">
    <subcellularLocation>
        <location evidence="1">Endoplasmic reticulum membrane</location>
        <topology evidence="1">Single-pass membrane protein</topology>
    </subcellularLocation>
</comment>
<protein>
    <recommendedName>
        <fullName evidence="7">J domain-containing protein</fullName>
    </recommendedName>
</protein>
<dbReference type="EMBL" id="AWGJ01000011">
    <property type="protein sequence ID" value="ODN74802.1"/>
    <property type="molecule type" value="Genomic_DNA"/>
</dbReference>
<keyword evidence="5" id="KW-0472">Membrane</keyword>
<reference evidence="8 9" key="1">
    <citation type="submission" date="2016-06" db="EMBL/GenBank/DDBJ databases">
        <title>Evolution of pathogenesis and genome organization in the Tremellales.</title>
        <authorList>
            <person name="Cuomo C."/>
            <person name="Litvintseva A."/>
            <person name="Heitman J."/>
            <person name="Chen Y."/>
            <person name="Sun S."/>
            <person name="Springer D."/>
            <person name="Dromer F."/>
            <person name="Young S."/>
            <person name="Zeng Q."/>
            <person name="Chapman S."/>
            <person name="Gujja S."/>
            <person name="Saif S."/>
            <person name="Birren B."/>
        </authorList>
    </citation>
    <scope>NUCLEOTIDE SEQUENCE [LARGE SCALE GENOMIC DNA]</scope>
    <source>
        <strain evidence="8 9">CBS 6039</strain>
    </source>
</reference>
<feature type="compositionally biased region" description="Basic and acidic residues" evidence="6">
    <location>
        <begin position="71"/>
        <end position="87"/>
    </location>
</feature>
<dbReference type="Gene3D" id="1.10.287.110">
    <property type="entry name" value="DnaJ domain"/>
    <property type="match status" value="1"/>
</dbReference>
<keyword evidence="3" id="KW-0256">Endoplasmic reticulum</keyword>
<dbReference type="Proteomes" id="UP000094065">
    <property type="component" value="Unassembled WGS sequence"/>
</dbReference>
<keyword evidence="2" id="KW-0812">Transmembrane</keyword>
<feature type="region of interest" description="Disordered" evidence="6">
    <location>
        <begin position="183"/>
        <end position="220"/>
    </location>
</feature>
<evidence type="ECO:0000256" key="4">
    <source>
        <dbReference type="ARBA" id="ARBA00022989"/>
    </source>
</evidence>
<dbReference type="PROSITE" id="PS50076">
    <property type="entry name" value="DNAJ_2"/>
    <property type="match status" value="1"/>
</dbReference>